<dbReference type="Pfam" id="PF13088">
    <property type="entry name" value="BNR_2"/>
    <property type="match status" value="1"/>
</dbReference>
<dbReference type="InterPro" id="IPR011040">
    <property type="entry name" value="Sialidase"/>
</dbReference>
<dbReference type="InterPro" id="IPR036278">
    <property type="entry name" value="Sialidase_sf"/>
</dbReference>
<dbReference type="PANTHER" id="PTHR43752">
    <property type="entry name" value="BNR/ASP-BOX REPEAT FAMILY PROTEIN"/>
    <property type="match status" value="1"/>
</dbReference>
<dbReference type="AlphaFoldDB" id="A0A3B1BR34"/>
<feature type="domain" description="Sialidase" evidence="1">
    <location>
        <begin position="80"/>
        <end position="362"/>
    </location>
</feature>
<name>A0A3B1BR34_9ZZZZ</name>
<evidence type="ECO:0000313" key="2">
    <source>
        <dbReference type="EMBL" id="VAX20756.1"/>
    </source>
</evidence>
<gene>
    <name evidence="2" type="ORF">MNBD_IGNAVI01-2412</name>
</gene>
<sequence>MKVNFYRNKIIICLLIVSNMLIAQEQLHNVQFVWNNKLPFPSQEDMSYPKGVVDIMVHRSETDNYNFLHDAAIVEHKNILFAAWYNCPSREMQESSIIRGRRSTDYGLTWSDVEIIASDKEKKGIMYVPVVFLSHKGILYAFISNMEGGPDLVTRCEVFVLNEKNNSWNSSGFITGPFLPNSAPVEMKNGNFIMAGRMANKSGEKPTIPAVAISHDDKFTEQWDVVPLNYNGRLPSGENPDFPETTVIVDGANIIAFVRNHSQYPILFTSDDYGRTWSDPQVHNFPFASSKIYAGTLSTGQNYVLSNIVSKGYRDLLTIAVSHSGEKQFSKVWKIRYGYFNKLEVGPEWSYPSAIEYAEKLYIVYTSEKRNCCLTIIPISSLKID</sequence>
<dbReference type="Gene3D" id="2.120.10.10">
    <property type="match status" value="1"/>
</dbReference>
<dbReference type="EMBL" id="UOGD01000176">
    <property type="protein sequence ID" value="VAX20756.1"/>
    <property type="molecule type" value="Genomic_DNA"/>
</dbReference>
<dbReference type="PANTHER" id="PTHR43752:SF2">
    <property type="entry name" value="BNR_ASP-BOX REPEAT FAMILY PROTEIN"/>
    <property type="match status" value="1"/>
</dbReference>
<organism evidence="2">
    <name type="scientific">hydrothermal vent metagenome</name>
    <dbReference type="NCBI Taxonomy" id="652676"/>
    <lineage>
        <taxon>unclassified sequences</taxon>
        <taxon>metagenomes</taxon>
        <taxon>ecological metagenomes</taxon>
    </lineage>
</organism>
<dbReference type="SUPFAM" id="SSF50939">
    <property type="entry name" value="Sialidases"/>
    <property type="match status" value="1"/>
</dbReference>
<evidence type="ECO:0000259" key="1">
    <source>
        <dbReference type="Pfam" id="PF13088"/>
    </source>
</evidence>
<reference evidence="2" key="1">
    <citation type="submission" date="2018-06" db="EMBL/GenBank/DDBJ databases">
        <authorList>
            <person name="Zhirakovskaya E."/>
        </authorList>
    </citation>
    <scope>NUCLEOTIDE SEQUENCE</scope>
</reference>
<protein>
    <recommendedName>
        <fullName evidence="1">Sialidase domain-containing protein</fullName>
    </recommendedName>
</protein>
<dbReference type="CDD" id="cd15482">
    <property type="entry name" value="Sialidase_non-viral"/>
    <property type="match status" value="1"/>
</dbReference>
<proteinExistence type="predicted"/>
<accession>A0A3B1BR34</accession>